<dbReference type="PANTHER" id="PTHR10098">
    <property type="entry name" value="RAPSYN-RELATED"/>
    <property type="match status" value="1"/>
</dbReference>
<feature type="chain" id="PRO_5012518672" evidence="2">
    <location>
        <begin position="23"/>
        <end position="1134"/>
    </location>
</feature>
<evidence type="ECO:0000259" key="3">
    <source>
        <dbReference type="Pfam" id="PF12770"/>
    </source>
</evidence>
<protein>
    <submittedName>
        <fullName evidence="4">Tetratricopeptide repeat protein 28</fullName>
    </submittedName>
</protein>
<dbReference type="OrthoDB" id="1872379at2759"/>
<organism evidence="4 5">
    <name type="scientific">Stylophora pistillata</name>
    <name type="common">Smooth cauliflower coral</name>
    <dbReference type="NCBI Taxonomy" id="50429"/>
    <lineage>
        <taxon>Eukaryota</taxon>
        <taxon>Metazoa</taxon>
        <taxon>Cnidaria</taxon>
        <taxon>Anthozoa</taxon>
        <taxon>Hexacorallia</taxon>
        <taxon>Scleractinia</taxon>
        <taxon>Astrocoeniina</taxon>
        <taxon>Pocilloporidae</taxon>
        <taxon>Stylophora</taxon>
    </lineage>
</organism>
<comment type="caution">
    <text evidence="4">The sequence shown here is derived from an EMBL/GenBank/DDBJ whole genome shotgun (WGS) entry which is preliminary data.</text>
</comment>
<dbReference type="SUPFAM" id="SSF48452">
    <property type="entry name" value="TPR-like"/>
    <property type="match status" value="4"/>
</dbReference>
<sequence length="1134" mass="127213">MRCPLWIIDGTLKLKALLIAAASCIDSNVEWMKPFDIYVQLCAISIAMEPPPRKENQDSEHESTTATDESYVKSYNVPLAFDCDTLSAIAKVYLEEGDEEYKKGHLQSAKHFYTEGLQVNCSDEHLNAELYCRRAKVHFCLGNYQETRVDATVAVQLAPTLLEAIGYGVRACMELQLYEEASNWCLKGRAVSFYATSTSDRISQLWVNTKDHERDLKIAKSVGDRVGEGRANENLGNYYDSIGDFKKAVEHHERHLNIAKELGDRTGEGVAYENVGKSYHRLGDFKKAIKHHESLLKIVKEWGDKVMEGRTYGNLGNSYCSLGAFKKAMEYYERQLKIAKDEGDKAGERLAYANVGNGHLILGDIKKAIEHHQRHLKLAKSVGDKAGEGQAYGNLGNSYYSLGDLKKAIEHHECCLKVCKEVGDKFGEGGAYGNLGVGYRRLGDFKRAIEHHERRLKVAKELGDKAGEGRAHANLGLGYHGLGDFKRAIEHHERDLKIAKEVGDKAGEGVAYANLGISYESLGDVKKSIELHKCHLKIAKEVGDKAGEGGAYGNLGNCYHRVGDFWKAIEHHERHLKIAKELGDKAAEGHACANLGFVYDSLSDFKAIEHHERHLKIAKEVGDKAVEGLISTNLAQVFEYQEFALKAISFYNSGLTKYDEVRAQLQFKDEWKISYSETYNLAYRQLWRLYLKQGQVLNALRTAERGRAQALRDLMEMKYISRGEHFSWFSSSLKSSVFNFRCLPTTTVFMAISEEEIVFWVIHSDNKVDLRRKELNDCVSEKDVRELISTLNHNALEEIGARSAITCENRSLYENRNQGSTTERAPASVSRCALPNESFRKLYDIIIAPIVDLVRGDDFIFVPEGPLSLVPFAALVNLNMQYLSETFRIRVIPSLSTLQLVTDCPEDFHRKTGALLVGDPYLEEVLFKGNKLCQLPYSKKEVEMVGKILDASPLIGKKATKDEVLKRLSAVALVHIAAHGAMETGEIALAPNPTRESHQPEEKDFLLTMTDVSEADLRARLVVLSCCHSARGEIKAEGVVGIARAFLGAGARSVLVSLWAIDDEATFQFMKHFYEELVKGKRVSEALNQAMRSMRKSETFKEVKYWAPFVLIGDDVTLEHSRSGQRDVDAFQSE</sequence>
<feature type="repeat" description="TPR" evidence="1">
    <location>
        <begin position="469"/>
        <end position="502"/>
    </location>
</feature>
<name>A0A2B4S6X4_STYPI</name>
<dbReference type="PROSITE" id="PS50005">
    <property type="entry name" value="TPR"/>
    <property type="match status" value="6"/>
</dbReference>
<feature type="repeat" description="TPR" evidence="1">
    <location>
        <begin position="309"/>
        <end position="342"/>
    </location>
</feature>
<keyword evidence="5" id="KW-1185">Reference proteome</keyword>
<evidence type="ECO:0000256" key="2">
    <source>
        <dbReference type="SAM" id="SignalP"/>
    </source>
</evidence>
<feature type="repeat" description="TPR" evidence="1">
    <location>
        <begin position="389"/>
        <end position="422"/>
    </location>
</feature>
<reference evidence="5" key="1">
    <citation type="journal article" date="2017" name="bioRxiv">
        <title>Comparative analysis of the genomes of Stylophora pistillata and Acropora digitifera provides evidence for extensive differences between species of corals.</title>
        <authorList>
            <person name="Voolstra C.R."/>
            <person name="Li Y."/>
            <person name="Liew Y.J."/>
            <person name="Baumgarten S."/>
            <person name="Zoccola D."/>
            <person name="Flot J.-F."/>
            <person name="Tambutte S."/>
            <person name="Allemand D."/>
            <person name="Aranda M."/>
        </authorList>
    </citation>
    <scope>NUCLEOTIDE SEQUENCE [LARGE SCALE GENOMIC DNA]</scope>
</reference>
<keyword evidence="2" id="KW-0732">Signal</keyword>
<keyword evidence="1" id="KW-0802">TPR repeat</keyword>
<feature type="repeat" description="TPR" evidence="1">
    <location>
        <begin position="429"/>
        <end position="462"/>
    </location>
</feature>
<dbReference type="SMART" id="SM00028">
    <property type="entry name" value="TPR"/>
    <property type="match status" value="12"/>
</dbReference>
<gene>
    <name evidence="4" type="primary">TTC28</name>
    <name evidence="4" type="ORF">AWC38_SpisGene10234</name>
</gene>
<dbReference type="InterPro" id="IPR024983">
    <property type="entry name" value="CHAT_dom"/>
</dbReference>
<proteinExistence type="predicted"/>
<evidence type="ECO:0000256" key="1">
    <source>
        <dbReference type="PROSITE-ProRule" id="PRU00339"/>
    </source>
</evidence>
<dbReference type="Pfam" id="PF12770">
    <property type="entry name" value="CHAT"/>
    <property type="match status" value="1"/>
</dbReference>
<accession>A0A2B4S6X4</accession>
<dbReference type="PANTHER" id="PTHR10098:SF108">
    <property type="entry name" value="TETRATRICOPEPTIDE REPEAT PROTEIN 28"/>
    <property type="match status" value="1"/>
</dbReference>
<feature type="domain" description="CHAT" evidence="3">
    <location>
        <begin position="838"/>
        <end position="1114"/>
    </location>
</feature>
<feature type="signal peptide" evidence="2">
    <location>
        <begin position="1"/>
        <end position="22"/>
    </location>
</feature>
<dbReference type="Pfam" id="PF13424">
    <property type="entry name" value="TPR_12"/>
    <property type="match status" value="4"/>
</dbReference>
<evidence type="ECO:0000313" key="4">
    <source>
        <dbReference type="EMBL" id="PFX25136.1"/>
    </source>
</evidence>
<dbReference type="Gene3D" id="1.25.40.10">
    <property type="entry name" value="Tetratricopeptide repeat domain"/>
    <property type="match status" value="5"/>
</dbReference>
<dbReference type="InterPro" id="IPR011990">
    <property type="entry name" value="TPR-like_helical_dom_sf"/>
</dbReference>
<feature type="repeat" description="TPR" evidence="1">
    <location>
        <begin position="549"/>
        <end position="582"/>
    </location>
</feature>
<feature type="repeat" description="TPR" evidence="1">
    <location>
        <begin position="269"/>
        <end position="302"/>
    </location>
</feature>
<dbReference type="Proteomes" id="UP000225706">
    <property type="component" value="Unassembled WGS sequence"/>
</dbReference>
<dbReference type="EMBL" id="LSMT01000159">
    <property type="protein sequence ID" value="PFX25136.1"/>
    <property type="molecule type" value="Genomic_DNA"/>
</dbReference>
<dbReference type="AlphaFoldDB" id="A0A2B4S6X4"/>
<dbReference type="InterPro" id="IPR019734">
    <property type="entry name" value="TPR_rpt"/>
</dbReference>
<evidence type="ECO:0000313" key="5">
    <source>
        <dbReference type="Proteomes" id="UP000225706"/>
    </source>
</evidence>
<dbReference type="Pfam" id="PF13176">
    <property type="entry name" value="TPR_7"/>
    <property type="match status" value="1"/>
</dbReference>